<organism evidence="2">
    <name type="scientific">uncultured Nocardioides sp</name>
    <dbReference type="NCBI Taxonomy" id="198441"/>
    <lineage>
        <taxon>Bacteria</taxon>
        <taxon>Bacillati</taxon>
        <taxon>Actinomycetota</taxon>
        <taxon>Actinomycetes</taxon>
        <taxon>Propionibacteriales</taxon>
        <taxon>Nocardioidaceae</taxon>
        <taxon>Nocardioides</taxon>
        <taxon>environmental samples</taxon>
    </lineage>
</organism>
<keyword evidence="1" id="KW-0812">Transmembrane</keyword>
<accession>A0A6J4MZP4</accession>
<evidence type="ECO:0000256" key="1">
    <source>
        <dbReference type="SAM" id="Phobius"/>
    </source>
</evidence>
<gene>
    <name evidence="2" type="ORF">AVDCRST_MAG32-788</name>
</gene>
<proteinExistence type="predicted"/>
<dbReference type="AlphaFoldDB" id="A0A6J4MZP4"/>
<sequence>MTPGPNDPDRVDPTNQSGRSVIGPIALVLIFVVLAVMVVVFMVSTR</sequence>
<dbReference type="EMBL" id="CADCUM010000034">
    <property type="protein sequence ID" value="CAA9372083.1"/>
    <property type="molecule type" value="Genomic_DNA"/>
</dbReference>
<feature type="transmembrane region" description="Helical" evidence="1">
    <location>
        <begin position="20"/>
        <end position="43"/>
    </location>
</feature>
<keyword evidence="1" id="KW-0472">Membrane</keyword>
<keyword evidence="1" id="KW-1133">Transmembrane helix</keyword>
<protein>
    <submittedName>
        <fullName evidence="2">Uncharacterized protein</fullName>
    </submittedName>
</protein>
<reference evidence="2" key="1">
    <citation type="submission" date="2020-02" db="EMBL/GenBank/DDBJ databases">
        <authorList>
            <person name="Meier V. D."/>
        </authorList>
    </citation>
    <scope>NUCLEOTIDE SEQUENCE</scope>
    <source>
        <strain evidence="2">AVDCRST_MAG32</strain>
    </source>
</reference>
<name>A0A6J4MZP4_9ACTN</name>
<evidence type="ECO:0000313" key="2">
    <source>
        <dbReference type="EMBL" id="CAA9372083.1"/>
    </source>
</evidence>